<protein>
    <submittedName>
        <fullName evidence="2">Uncharacterized protein</fullName>
    </submittedName>
</protein>
<gene>
    <name evidence="2" type="ORF">SAMN05192569_106813</name>
</gene>
<reference evidence="3" key="1">
    <citation type="submission" date="2016-10" db="EMBL/GenBank/DDBJ databases">
        <authorList>
            <person name="Varghese N."/>
            <person name="Submissions S."/>
        </authorList>
    </citation>
    <scope>NUCLEOTIDE SEQUENCE [LARGE SCALE GENOMIC DNA]</scope>
    <source>
        <strain evidence="3">M1</strain>
    </source>
</reference>
<dbReference type="Proteomes" id="UP000198650">
    <property type="component" value="Unassembled WGS sequence"/>
</dbReference>
<dbReference type="AlphaFoldDB" id="A0A1I0TW60"/>
<accession>A0A1I0TW60</accession>
<keyword evidence="1" id="KW-1133">Transmembrane helix</keyword>
<evidence type="ECO:0000313" key="3">
    <source>
        <dbReference type="Proteomes" id="UP000198650"/>
    </source>
</evidence>
<evidence type="ECO:0000313" key="2">
    <source>
        <dbReference type="EMBL" id="SFA56041.1"/>
    </source>
</evidence>
<feature type="transmembrane region" description="Helical" evidence="1">
    <location>
        <begin position="60"/>
        <end position="78"/>
    </location>
</feature>
<sequence length="83" mass="9243">MMEEHPINMPPEKEGTMKAIGIGISSKKKGGHVYIYYIPSTGNFVFQASIVVHMESTLKLILMCFFLILPLEISCLVLKNASL</sequence>
<dbReference type="EMBL" id="FOJS01000068">
    <property type="protein sequence ID" value="SFA56041.1"/>
    <property type="molecule type" value="Genomic_DNA"/>
</dbReference>
<keyword evidence="3" id="KW-1185">Reference proteome</keyword>
<keyword evidence="1" id="KW-0472">Membrane</keyword>
<organism evidence="2 3">
    <name type="scientific">Parageobacillus thermantarcticus</name>
    <dbReference type="NCBI Taxonomy" id="186116"/>
    <lineage>
        <taxon>Bacteria</taxon>
        <taxon>Bacillati</taxon>
        <taxon>Bacillota</taxon>
        <taxon>Bacilli</taxon>
        <taxon>Bacillales</taxon>
        <taxon>Anoxybacillaceae</taxon>
        <taxon>Parageobacillus</taxon>
    </lineage>
</organism>
<proteinExistence type="predicted"/>
<feature type="transmembrane region" description="Helical" evidence="1">
    <location>
        <begin position="34"/>
        <end position="54"/>
    </location>
</feature>
<keyword evidence="1" id="KW-0812">Transmembrane</keyword>
<evidence type="ECO:0000256" key="1">
    <source>
        <dbReference type="SAM" id="Phobius"/>
    </source>
</evidence>
<name>A0A1I0TW60_9BACL</name>